<feature type="region of interest" description="Disordered" evidence="1">
    <location>
        <begin position="19"/>
        <end position="64"/>
    </location>
</feature>
<gene>
    <name evidence="4" type="ORF">K3148_01730</name>
</gene>
<evidence type="ECO:0000256" key="2">
    <source>
        <dbReference type="SAM" id="SignalP"/>
    </source>
</evidence>
<accession>A0ABX8ZSL1</accession>
<feature type="compositionally biased region" description="Low complexity" evidence="1">
    <location>
        <begin position="19"/>
        <end position="42"/>
    </location>
</feature>
<keyword evidence="5" id="KW-1185">Reference proteome</keyword>
<protein>
    <submittedName>
        <fullName evidence="4">DUF4163 domain-containing protein</fullName>
    </submittedName>
</protein>
<dbReference type="Gene3D" id="3.30.565.40">
    <property type="entry name" value="Fervidobacterium nodosum Rt17-B1 like"/>
    <property type="match status" value="1"/>
</dbReference>
<evidence type="ECO:0000259" key="3">
    <source>
        <dbReference type="Pfam" id="PF13739"/>
    </source>
</evidence>
<evidence type="ECO:0000256" key="1">
    <source>
        <dbReference type="SAM" id="MobiDB-lite"/>
    </source>
</evidence>
<organism evidence="4 5">
    <name type="scientific">Qipengyuania aurantiaca</name>
    <dbReference type="NCBI Taxonomy" id="2867233"/>
    <lineage>
        <taxon>Bacteria</taxon>
        <taxon>Pseudomonadati</taxon>
        <taxon>Pseudomonadota</taxon>
        <taxon>Alphaproteobacteria</taxon>
        <taxon>Sphingomonadales</taxon>
        <taxon>Erythrobacteraceae</taxon>
        <taxon>Qipengyuania</taxon>
    </lineage>
</organism>
<keyword evidence="2" id="KW-0732">Signal</keyword>
<dbReference type="InterPro" id="IPR025303">
    <property type="entry name" value="PdaC"/>
</dbReference>
<evidence type="ECO:0000313" key="4">
    <source>
        <dbReference type="EMBL" id="QZD90153.1"/>
    </source>
</evidence>
<dbReference type="Pfam" id="PF13739">
    <property type="entry name" value="PdaC"/>
    <property type="match status" value="1"/>
</dbReference>
<proteinExistence type="predicted"/>
<dbReference type="RefSeq" id="WP_221425627.1">
    <property type="nucleotide sequence ID" value="NZ_CP081295.1"/>
</dbReference>
<dbReference type="EMBL" id="CP081295">
    <property type="protein sequence ID" value="QZD90153.1"/>
    <property type="molecule type" value="Genomic_DNA"/>
</dbReference>
<sequence length="278" mass="29820">MRAPLFLISLVLSSAACAPGGDEAGPPAAAPENQQAPAALESPPAPDADDAQAFTFDDQEQRDGGTREFAYSWPRDVSSIDALAEQLEKERAAALAAQKREWEQSLADFPGDCVSCKSRGFEKEWQVVADVPGYLSLSAKLYEYTGGAHGNYGKQSLVWDKERDRSLAGIELFNSPVALENALGAGLCEALDRARERKRGMAVDRSSGGPFNDCPGLDEASLFIGSSNGQTFDRIGVYFGPYVAGAYAEGDYELNFPVTGSVLDAVKPEYAKAFSVKR</sequence>
<dbReference type="Proteomes" id="UP000824281">
    <property type="component" value="Chromosome"/>
</dbReference>
<evidence type="ECO:0000313" key="5">
    <source>
        <dbReference type="Proteomes" id="UP000824281"/>
    </source>
</evidence>
<name>A0ABX8ZSL1_9SPHN</name>
<feature type="domain" description="Deacetylase PdaC" evidence="3">
    <location>
        <begin position="70"/>
        <end position="152"/>
    </location>
</feature>
<dbReference type="PROSITE" id="PS51257">
    <property type="entry name" value="PROKAR_LIPOPROTEIN"/>
    <property type="match status" value="1"/>
</dbReference>
<feature type="signal peptide" evidence="2">
    <location>
        <begin position="1"/>
        <end position="18"/>
    </location>
</feature>
<feature type="chain" id="PRO_5047271027" evidence="2">
    <location>
        <begin position="19"/>
        <end position="278"/>
    </location>
</feature>
<reference evidence="4 5" key="1">
    <citation type="submission" date="2021-08" db="EMBL/GenBank/DDBJ databases">
        <title>Comparative Genomics Analysis of the Genus Qipengyuania Reveals Extensive Genetic Diversity and Metabolic Versatility, Including the Description of Fifteen Novel Species.</title>
        <authorList>
            <person name="Liu Y."/>
        </authorList>
    </citation>
    <scope>NUCLEOTIDE SEQUENCE [LARGE SCALE GENOMIC DNA]</scope>
    <source>
        <strain evidence="4 5">1NDH13</strain>
    </source>
</reference>